<dbReference type="InterPro" id="IPR011011">
    <property type="entry name" value="Znf_FYVE_PHD"/>
</dbReference>
<feature type="compositionally biased region" description="Basic and acidic residues" evidence="5">
    <location>
        <begin position="116"/>
        <end position="132"/>
    </location>
</feature>
<feature type="non-terminal residue" evidence="7">
    <location>
        <position position="1"/>
    </location>
</feature>
<accession>A0A6A7BYX2</accession>
<sequence length="150" mass="17040">ELDREALRQRLRAAEAACVYADPSDITGPPTTAHWKPDAASVQCAVCNRPFTWSFRRHHCRHCGHVVCDADSSKLVPLDQHARLHMYGTPSRACDPCYTEWTRVKQRILDGAADASARETPWDIPRRQRPEQLDQVGSPARSEEMVWSTF</sequence>
<protein>
    <submittedName>
        <fullName evidence="7">FYVE/PHD zinc finger protein</fullName>
    </submittedName>
</protein>
<dbReference type="PANTHER" id="PTHR39490">
    <property type="entry name" value="ARRESTIN DOMAIN-CONTAINING PROTEIN D"/>
    <property type="match status" value="1"/>
</dbReference>
<dbReference type="Gene3D" id="3.30.40.10">
    <property type="entry name" value="Zinc/RING finger domain, C3HC4 (zinc finger)"/>
    <property type="match status" value="1"/>
</dbReference>
<keyword evidence="1" id="KW-0479">Metal-binding</keyword>
<dbReference type="CDD" id="cd15760">
    <property type="entry name" value="FYVE_scVPS27p_like"/>
    <property type="match status" value="1"/>
</dbReference>
<dbReference type="InterPro" id="IPR013083">
    <property type="entry name" value="Znf_RING/FYVE/PHD"/>
</dbReference>
<dbReference type="InterPro" id="IPR000306">
    <property type="entry name" value="Znf_FYVE"/>
</dbReference>
<gene>
    <name evidence="7" type="ORF">K470DRAFT_196952</name>
</gene>
<evidence type="ECO:0000256" key="4">
    <source>
        <dbReference type="PROSITE-ProRule" id="PRU00091"/>
    </source>
</evidence>
<dbReference type="SMART" id="SM00064">
    <property type="entry name" value="FYVE"/>
    <property type="match status" value="1"/>
</dbReference>
<evidence type="ECO:0000256" key="1">
    <source>
        <dbReference type="ARBA" id="ARBA00022723"/>
    </source>
</evidence>
<evidence type="ECO:0000313" key="7">
    <source>
        <dbReference type="EMBL" id="KAF2860187.1"/>
    </source>
</evidence>
<dbReference type="OrthoDB" id="10018316at2759"/>
<evidence type="ECO:0000313" key="8">
    <source>
        <dbReference type="Proteomes" id="UP000799421"/>
    </source>
</evidence>
<dbReference type="InterPro" id="IPR017455">
    <property type="entry name" value="Znf_FYVE-rel"/>
</dbReference>
<dbReference type="AlphaFoldDB" id="A0A6A7BYX2"/>
<evidence type="ECO:0000259" key="6">
    <source>
        <dbReference type="PROSITE" id="PS50178"/>
    </source>
</evidence>
<dbReference type="InterPro" id="IPR052113">
    <property type="entry name" value="FYVE-type_Zinc_Finger"/>
</dbReference>
<evidence type="ECO:0000256" key="2">
    <source>
        <dbReference type="ARBA" id="ARBA00022771"/>
    </source>
</evidence>
<keyword evidence="3" id="KW-0862">Zinc</keyword>
<proteinExistence type="predicted"/>
<dbReference type="Pfam" id="PF01363">
    <property type="entry name" value="FYVE"/>
    <property type="match status" value="1"/>
</dbReference>
<keyword evidence="2 4" id="KW-0863">Zinc-finger</keyword>
<feature type="non-terminal residue" evidence="7">
    <location>
        <position position="150"/>
    </location>
</feature>
<reference evidence="7" key="1">
    <citation type="journal article" date="2020" name="Stud. Mycol.">
        <title>101 Dothideomycetes genomes: a test case for predicting lifestyles and emergence of pathogens.</title>
        <authorList>
            <person name="Haridas S."/>
            <person name="Albert R."/>
            <person name="Binder M."/>
            <person name="Bloem J."/>
            <person name="Labutti K."/>
            <person name="Salamov A."/>
            <person name="Andreopoulos B."/>
            <person name="Baker S."/>
            <person name="Barry K."/>
            <person name="Bills G."/>
            <person name="Bluhm B."/>
            <person name="Cannon C."/>
            <person name="Castanera R."/>
            <person name="Culley D."/>
            <person name="Daum C."/>
            <person name="Ezra D."/>
            <person name="Gonzalez J."/>
            <person name="Henrissat B."/>
            <person name="Kuo A."/>
            <person name="Liang C."/>
            <person name="Lipzen A."/>
            <person name="Lutzoni F."/>
            <person name="Magnuson J."/>
            <person name="Mondo S."/>
            <person name="Nolan M."/>
            <person name="Ohm R."/>
            <person name="Pangilinan J."/>
            <person name="Park H.-J."/>
            <person name="Ramirez L."/>
            <person name="Alfaro M."/>
            <person name="Sun H."/>
            <person name="Tritt A."/>
            <person name="Yoshinaga Y."/>
            <person name="Zwiers L.-H."/>
            <person name="Turgeon B."/>
            <person name="Goodwin S."/>
            <person name="Spatafora J."/>
            <person name="Crous P."/>
            <person name="Grigoriev I."/>
        </authorList>
    </citation>
    <scope>NUCLEOTIDE SEQUENCE</scope>
    <source>
        <strain evidence="7">CBS 480.64</strain>
    </source>
</reference>
<feature type="region of interest" description="Disordered" evidence="5">
    <location>
        <begin position="112"/>
        <end position="150"/>
    </location>
</feature>
<evidence type="ECO:0000256" key="3">
    <source>
        <dbReference type="ARBA" id="ARBA00022833"/>
    </source>
</evidence>
<evidence type="ECO:0000256" key="5">
    <source>
        <dbReference type="SAM" id="MobiDB-lite"/>
    </source>
</evidence>
<keyword evidence="8" id="KW-1185">Reference proteome</keyword>
<dbReference type="GO" id="GO:0008270">
    <property type="term" value="F:zinc ion binding"/>
    <property type="evidence" value="ECO:0007669"/>
    <property type="project" value="UniProtKB-KW"/>
</dbReference>
<dbReference type="SUPFAM" id="SSF57903">
    <property type="entry name" value="FYVE/PHD zinc finger"/>
    <property type="match status" value="1"/>
</dbReference>
<dbReference type="EMBL" id="MU005984">
    <property type="protein sequence ID" value="KAF2860187.1"/>
    <property type="molecule type" value="Genomic_DNA"/>
</dbReference>
<dbReference type="Proteomes" id="UP000799421">
    <property type="component" value="Unassembled WGS sequence"/>
</dbReference>
<dbReference type="PROSITE" id="PS50178">
    <property type="entry name" value="ZF_FYVE"/>
    <property type="match status" value="1"/>
</dbReference>
<organism evidence="7 8">
    <name type="scientific">Piedraia hortae CBS 480.64</name>
    <dbReference type="NCBI Taxonomy" id="1314780"/>
    <lineage>
        <taxon>Eukaryota</taxon>
        <taxon>Fungi</taxon>
        <taxon>Dikarya</taxon>
        <taxon>Ascomycota</taxon>
        <taxon>Pezizomycotina</taxon>
        <taxon>Dothideomycetes</taxon>
        <taxon>Dothideomycetidae</taxon>
        <taxon>Capnodiales</taxon>
        <taxon>Piedraiaceae</taxon>
        <taxon>Piedraia</taxon>
    </lineage>
</organism>
<dbReference type="PANTHER" id="PTHR39490:SF8">
    <property type="entry name" value="ZINC FINGER FYVE DOMAIN-CONTAINING PROTEIN 21"/>
    <property type="match status" value="1"/>
</dbReference>
<name>A0A6A7BYX2_9PEZI</name>
<feature type="domain" description="FYVE-type" evidence="6">
    <location>
        <begin position="38"/>
        <end position="102"/>
    </location>
</feature>